<dbReference type="Pfam" id="PF04100">
    <property type="entry name" value="Vps53_N"/>
    <property type="match status" value="1"/>
</dbReference>
<evidence type="ECO:0000313" key="9">
    <source>
        <dbReference type="EMBL" id="KAJ6260728.1"/>
    </source>
</evidence>
<dbReference type="GO" id="GO:0000938">
    <property type="term" value="C:GARP complex"/>
    <property type="evidence" value="ECO:0007669"/>
    <property type="project" value="InterPro"/>
</dbReference>
<dbReference type="AlphaFoldDB" id="A0AAD6IXX4"/>
<proteinExistence type="inferred from homology"/>
<evidence type="ECO:0000256" key="1">
    <source>
        <dbReference type="ARBA" id="ARBA00004150"/>
    </source>
</evidence>
<feature type="domain" description="Vps53 C-terminal" evidence="8">
    <location>
        <begin position="650"/>
        <end position="734"/>
    </location>
</feature>
<reference evidence="9" key="1">
    <citation type="submission" date="2023-01" db="EMBL/GenBank/DDBJ databases">
        <title>The chitinases involved in constricting ring structure development in the nematode-trapping fungus Drechslerella dactyloides.</title>
        <authorList>
            <person name="Wang R."/>
            <person name="Zhang L."/>
            <person name="Tang P."/>
            <person name="Li S."/>
            <person name="Liang L."/>
        </authorList>
    </citation>
    <scope>NUCLEOTIDE SEQUENCE</scope>
    <source>
        <strain evidence="9">YMF1.00031</strain>
    </source>
</reference>
<evidence type="ECO:0000256" key="4">
    <source>
        <dbReference type="ARBA" id="ARBA00022753"/>
    </source>
</evidence>
<dbReference type="InterPro" id="IPR031745">
    <property type="entry name" value="Vps53_C"/>
</dbReference>
<dbReference type="InterPro" id="IPR007234">
    <property type="entry name" value="Vps53_N"/>
</dbReference>
<comment type="subcellular location">
    <subcellularLocation>
        <location evidence="2">Endosome membrane</location>
        <topology evidence="2">Peripheral membrane protein</topology>
    </subcellularLocation>
    <subcellularLocation>
        <location evidence="1">Golgi apparatus</location>
        <location evidence="1">trans-Golgi network membrane</location>
        <topology evidence="1">Peripheral membrane protein</topology>
    </subcellularLocation>
</comment>
<keyword evidence="5" id="KW-0333">Golgi apparatus</keyword>
<evidence type="ECO:0000256" key="3">
    <source>
        <dbReference type="ARBA" id="ARBA00008628"/>
    </source>
</evidence>
<protein>
    <submittedName>
        <fullName evidence="9">Vacuolar protein-sorting-associated protein</fullName>
    </submittedName>
</protein>
<dbReference type="Gene3D" id="1.10.357.110">
    <property type="entry name" value="Vacuolar protein sorting-associated protein 53, C-terminus"/>
    <property type="match status" value="1"/>
</dbReference>
<dbReference type="Proteomes" id="UP001221413">
    <property type="component" value="Unassembled WGS sequence"/>
</dbReference>
<dbReference type="EMBL" id="JAQGDS010000005">
    <property type="protein sequence ID" value="KAJ6260728.1"/>
    <property type="molecule type" value="Genomic_DNA"/>
</dbReference>
<sequence>MTGQMYDVGDHALSIRRSHIHLSCLQEETAPLHATIPVAAMNGVAPSDPLDSADYDPVVHLNDIFATPGSLSSLSSVSSSLSEHVISLDDSIRTLVANQAISDASSVTRVASAKADLDGLFKNIETVRGRAIATEEAITAMTADIKRLDATKRNLTVSMTALKRLQMLTTAFEQLKVQCKLRQYRDCAQLLQAVIQLMAHFKSYRSIDQIATLSRNIADLQAQLLEQVCEDFEITFTKDEVTLKRTMLAEGCEVMDAVGDTARTRLINWFCNTQLREYRQIFRGSDEAGSLDNISRRYSWLKRILKTYDEEHIYIFPPSWKVGEILAKTFCDNTREDFKGILVRTMRNDGGKSLDVNLLLRCLQETLDFEQYLEKRFTADSRASIDTVSSRDDRPLIFGKAISEAFEPYLSLWIDSQDKVLGAMIPVFKSQPVVPPDDEFNTSAVLPSSIELFQFYRGTFAQCAKLSAGSKLYDLSVIFARYLDTYAESILLYHLPDRPGVPPPNNETIITVLNTADYCHALTSQLEDRIKARIDEDFRSKVNMEKQQDNFMGVVNTAIRALAKKLEVELDPIWREMRNTPWSKLETVGDQSTYVGELIRVIKTEAAKLLHLIVKEQYKRAFCDRLVENIPNTILANLMACKPITEVGAEQMLLDVYSIKKCLEELMTLTAEEGVTAPTTFIKHVSRAIARIDTVLKVIQVRSSPSEGLVQAYLIHIADKSEANFRKILDIKGIKGRDLSERVELFHAHKVAYDNLAESNPVMVALSTTNINMQPAIGISGGSGGLVISPSLTGKFDAATFGSALMAGMKEGVDRLGTPTIVGSVGGSTGTNSPGASTAQLNPAVAGVADAAAMGVKEGVAGLNENLQKFGRFFRNNRFGSMDAK</sequence>
<keyword evidence="10" id="KW-1185">Reference proteome</keyword>
<dbReference type="GO" id="GO:0005829">
    <property type="term" value="C:cytosol"/>
    <property type="evidence" value="ECO:0007669"/>
    <property type="project" value="GOC"/>
</dbReference>
<keyword evidence="4" id="KW-0967">Endosome</keyword>
<accession>A0AAD6IXX4</accession>
<comment type="similarity">
    <text evidence="3">Belongs to the VPS53 family.</text>
</comment>
<organism evidence="9 10">
    <name type="scientific">Drechslerella dactyloides</name>
    <name type="common">Nematode-trapping fungus</name>
    <name type="synonym">Arthrobotrys dactyloides</name>
    <dbReference type="NCBI Taxonomy" id="74499"/>
    <lineage>
        <taxon>Eukaryota</taxon>
        <taxon>Fungi</taxon>
        <taxon>Dikarya</taxon>
        <taxon>Ascomycota</taxon>
        <taxon>Pezizomycotina</taxon>
        <taxon>Orbiliomycetes</taxon>
        <taxon>Orbiliales</taxon>
        <taxon>Orbiliaceae</taxon>
        <taxon>Drechslerella</taxon>
    </lineage>
</organism>
<comment type="caution">
    <text evidence="9">The sequence shown here is derived from an EMBL/GenBank/DDBJ whole genome shotgun (WGS) entry which is preliminary data.</text>
</comment>
<dbReference type="PANTHER" id="PTHR12820:SF0">
    <property type="entry name" value="VACUOLAR PROTEIN SORTING-ASSOCIATED PROTEIN 53 HOMOLOG"/>
    <property type="match status" value="1"/>
</dbReference>
<evidence type="ECO:0000256" key="5">
    <source>
        <dbReference type="ARBA" id="ARBA00023034"/>
    </source>
</evidence>
<evidence type="ECO:0000313" key="10">
    <source>
        <dbReference type="Proteomes" id="UP001221413"/>
    </source>
</evidence>
<evidence type="ECO:0000256" key="6">
    <source>
        <dbReference type="ARBA" id="ARBA00023136"/>
    </source>
</evidence>
<dbReference type="InterPro" id="IPR038260">
    <property type="entry name" value="Vps53_C_sf"/>
</dbReference>
<feature type="domain" description="Vps53 N-terminal" evidence="7">
    <location>
        <begin position="54"/>
        <end position="427"/>
    </location>
</feature>
<dbReference type="GO" id="GO:0010008">
    <property type="term" value="C:endosome membrane"/>
    <property type="evidence" value="ECO:0007669"/>
    <property type="project" value="UniProtKB-SubCell"/>
</dbReference>
<evidence type="ECO:0000259" key="7">
    <source>
        <dbReference type="Pfam" id="PF04100"/>
    </source>
</evidence>
<evidence type="ECO:0000256" key="2">
    <source>
        <dbReference type="ARBA" id="ARBA00004481"/>
    </source>
</evidence>
<evidence type="ECO:0000259" key="8">
    <source>
        <dbReference type="Pfam" id="PF16854"/>
    </source>
</evidence>
<dbReference type="GO" id="GO:0042147">
    <property type="term" value="P:retrograde transport, endosome to Golgi"/>
    <property type="evidence" value="ECO:0007669"/>
    <property type="project" value="InterPro"/>
</dbReference>
<dbReference type="PANTHER" id="PTHR12820">
    <property type="entry name" value="VACUOLAR SORTING PROTEIN 53"/>
    <property type="match status" value="1"/>
</dbReference>
<dbReference type="Pfam" id="PF16854">
    <property type="entry name" value="VPS53_C"/>
    <property type="match status" value="1"/>
</dbReference>
<keyword evidence="6" id="KW-0472">Membrane</keyword>
<gene>
    <name evidence="9" type="ORF">Dda_4957</name>
</gene>
<dbReference type="InterPro" id="IPR039766">
    <property type="entry name" value="Vps53"/>
</dbReference>
<name>A0AAD6IXX4_DREDA</name>